<dbReference type="AlphaFoldDB" id="A0A015K6Q4"/>
<organism evidence="2 3">
    <name type="scientific">Rhizophagus irregularis (strain DAOM 197198w)</name>
    <name type="common">Glomus intraradices</name>
    <dbReference type="NCBI Taxonomy" id="1432141"/>
    <lineage>
        <taxon>Eukaryota</taxon>
        <taxon>Fungi</taxon>
        <taxon>Fungi incertae sedis</taxon>
        <taxon>Mucoromycota</taxon>
        <taxon>Glomeromycotina</taxon>
        <taxon>Glomeromycetes</taxon>
        <taxon>Glomerales</taxon>
        <taxon>Glomeraceae</taxon>
        <taxon>Rhizophagus</taxon>
    </lineage>
</organism>
<sequence>MSRSRMAASLAALQPMRSDQDVSLRADHDEPTRSRSPQGHPGGDRGFPYAHTRCPAPAADNTAGSPPGAALPGHRRIRADL</sequence>
<dbReference type="HOGENOM" id="CLU_2575128_0_0_1"/>
<protein>
    <submittedName>
        <fullName evidence="2">Uncharacterized protein</fullName>
    </submittedName>
</protein>
<proteinExistence type="predicted"/>
<keyword evidence="3" id="KW-1185">Reference proteome</keyword>
<comment type="caution">
    <text evidence="2">The sequence shown here is derived from an EMBL/GenBank/DDBJ whole genome shotgun (WGS) entry which is preliminary data.</text>
</comment>
<feature type="region of interest" description="Disordered" evidence="1">
    <location>
        <begin position="1"/>
        <end position="81"/>
    </location>
</feature>
<dbReference type="Proteomes" id="UP000022910">
    <property type="component" value="Unassembled WGS sequence"/>
</dbReference>
<feature type="compositionally biased region" description="Basic and acidic residues" evidence="1">
    <location>
        <begin position="18"/>
        <end position="33"/>
    </location>
</feature>
<evidence type="ECO:0000313" key="2">
    <source>
        <dbReference type="EMBL" id="EXX77462.1"/>
    </source>
</evidence>
<name>A0A015K6Q4_RHIIW</name>
<feature type="compositionally biased region" description="Low complexity" evidence="1">
    <location>
        <begin position="1"/>
        <end position="13"/>
    </location>
</feature>
<dbReference type="EMBL" id="JEMT01010961">
    <property type="protein sequence ID" value="EXX77462.1"/>
    <property type="molecule type" value="Genomic_DNA"/>
</dbReference>
<accession>A0A015K6Q4</accession>
<evidence type="ECO:0000256" key="1">
    <source>
        <dbReference type="SAM" id="MobiDB-lite"/>
    </source>
</evidence>
<evidence type="ECO:0000313" key="3">
    <source>
        <dbReference type="Proteomes" id="UP000022910"/>
    </source>
</evidence>
<gene>
    <name evidence="2" type="ORF">RirG_023490</name>
</gene>
<reference evidence="2 3" key="1">
    <citation type="submission" date="2014-02" db="EMBL/GenBank/DDBJ databases">
        <title>Single nucleus genome sequencing reveals high similarity among nuclei of an endomycorrhizal fungus.</title>
        <authorList>
            <person name="Lin K."/>
            <person name="Geurts R."/>
            <person name="Zhang Z."/>
            <person name="Limpens E."/>
            <person name="Saunders D.G."/>
            <person name="Mu D."/>
            <person name="Pang E."/>
            <person name="Cao H."/>
            <person name="Cha H."/>
            <person name="Lin T."/>
            <person name="Zhou Q."/>
            <person name="Shang Y."/>
            <person name="Li Y."/>
            <person name="Ivanov S."/>
            <person name="Sharma T."/>
            <person name="Velzen R.V."/>
            <person name="Ruijter N.D."/>
            <person name="Aanen D.K."/>
            <person name="Win J."/>
            <person name="Kamoun S."/>
            <person name="Bisseling T."/>
            <person name="Huang S."/>
        </authorList>
    </citation>
    <scope>NUCLEOTIDE SEQUENCE [LARGE SCALE GENOMIC DNA]</scope>
    <source>
        <strain evidence="3">DAOM197198w</strain>
    </source>
</reference>